<sequence>MFLNFGIFPLSTFFKGPGAEELTYSTTLFTNPEQTPQQRIQQQRANYAAYVKKVKTAAAAGPSEPDSGAVEDETPKPAITEQTEQLFRITTNPYVPSFILQGNYVVHGSSPNKQYTAYIYPDEWETIGDIYIKDSVSNSWSRLQLDQNYRVKMWHSFAPEGRYTPKKKIHWLNDNEFIIIIGFAHGIVSKGGELVKVTSTTGKAEILYPAYQKLNQEVVDFEQVGDDLVLYINLMDVNGFCIEKGEIRVPLRDIDTLSQRDIAS</sequence>
<dbReference type="Proteomes" id="UP000553059">
    <property type="component" value="Unassembled WGS sequence"/>
</dbReference>
<proteinExistence type="predicted"/>
<dbReference type="EMBL" id="DUTF01000419">
    <property type="protein sequence ID" value="HHY28974.1"/>
    <property type="molecule type" value="Genomic_DNA"/>
</dbReference>
<dbReference type="CDD" id="cd14437">
    <property type="entry name" value="nt01cx_1156_like"/>
    <property type="match status" value="1"/>
</dbReference>
<organism evidence="1 2">
    <name type="scientific">Desulfitobacterium dehalogenans</name>
    <dbReference type="NCBI Taxonomy" id="36854"/>
    <lineage>
        <taxon>Bacteria</taxon>
        <taxon>Bacillati</taxon>
        <taxon>Bacillota</taxon>
        <taxon>Clostridia</taxon>
        <taxon>Eubacteriales</taxon>
        <taxon>Desulfitobacteriaceae</taxon>
        <taxon>Desulfitobacterium</taxon>
    </lineage>
</organism>
<evidence type="ECO:0000313" key="1">
    <source>
        <dbReference type="EMBL" id="HHY28974.1"/>
    </source>
</evidence>
<evidence type="ECO:0000313" key="2">
    <source>
        <dbReference type="Proteomes" id="UP000553059"/>
    </source>
</evidence>
<reference evidence="1 2" key="1">
    <citation type="journal article" date="2020" name="Biotechnol. Biofuels">
        <title>New insights from the biogas microbiome by comprehensive genome-resolved metagenomics of nearly 1600 species originating from multiple anaerobic digesters.</title>
        <authorList>
            <person name="Campanaro S."/>
            <person name="Treu L."/>
            <person name="Rodriguez-R L.M."/>
            <person name="Kovalovszki A."/>
            <person name="Ziels R.M."/>
            <person name="Maus I."/>
            <person name="Zhu X."/>
            <person name="Kougias P.G."/>
            <person name="Basile A."/>
            <person name="Luo G."/>
            <person name="Schluter A."/>
            <person name="Konstantinidis K.T."/>
            <person name="Angelidaki I."/>
        </authorList>
    </citation>
    <scope>NUCLEOTIDE SEQUENCE [LARGE SCALE GENOMIC DNA]</scope>
    <source>
        <strain evidence="1">AS05jafATM_4</strain>
    </source>
</reference>
<protein>
    <submittedName>
        <fullName evidence="1">DUF4652 domain-containing protein</fullName>
    </submittedName>
</protein>
<accession>A0A7C7D8M2</accession>
<dbReference type="Pfam" id="PF15525">
    <property type="entry name" value="DUF4652"/>
    <property type="match status" value="1"/>
</dbReference>
<gene>
    <name evidence="1" type="ORF">GX523_19930</name>
</gene>
<dbReference type="Gene3D" id="2.40.128.660">
    <property type="entry name" value="Uncharacterised protein PF15525, DUF4652"/>
    <property type="match status" value="1"/>
</dbReference>
<comment type="caution">
    <text evidence="1">The sequence shown here is derived from an EMBL/GenBank/DDBJ whole genome shotgun (WGS) entry which is preliminary data.</text>
</comment>
<name>A0A7C7D8M2_9FIRM</name>
<dbReference type="InterPro" id="IPR028102">
    <property type="entry name" value="DUF4652"/>
</dbReference>
<dbReference type="AlphaFoldDB" id="A0A7C7D8M2"/>